<name>A0AAN7PTN3_9MYRT</name>
<dbReference type="AlphaFoldDB" id="A0AAN7PTN3"/>
<organism evidence="1 2">
    <name type="scientific">Trapa incisa</name>
    <dbReference type="NCBI Taxonomy" id="236973"/>
    <lineage>
        <taxon>Eukaryota</taxon>
        <taxon>Viridiplantae</taxon>
        <taxon>Streptophyta</taxon>
        <taxon>Embryophyta</taxon>
        <taxon>Tracheophyta</taxon>
        <taxon>Spermatophyta</taxon>
        <taxon>Magnoliopsida</taxon>
        <taxon>eudicotyledons</taxon>
        <taxon>Gunneridae</taxon>
        <taxon>Pentapetalae</taxon>
        <taxon>rosids</taxon>
        <taxon>malvids</taxon>
        <taxon>Myrtales</taxon>
        <taxon>Lythraceae</taxon>
        <taxon>Trapa</taxon>
    </lineage>
</organism>
<comment type="caution">
    <text evidence="1">The sequence shown here is derived from an EMBL/GenBank/DDBJ whole genome shotgun (WGS) entry which is preliminary data.</text>
</comment>
<protein>
    <submittedName>
        <fullName evidence="1">Uncharacterized protein</fullName>
    </submittedName>
</protein>
<proteinExistence type="predicted"/>
<sequence length="117" mass="13917">MRPPLDPQLVKSLSKSHMCPKRVMRSPLDPQLIKSLPRYYKMARECISQGKVTEDVVAWIWRPLLDIKNLDYKDLSTRKLNGFQEWLLEKYLDFVESIWPYHCITIPSNIIQFCHNI</sequence>
<dbReference type="PANTHER" id="PTHR48223:SF1">
    <property type="entry name" value="ABC TRANSMEMBRANE TYPE-1 DOMAIN-CONTAINING PROTEIN"/>
    <property type="match status" value="1"/>
</dbReference>
<keyword evidence="2" id="KW-1185">Reference proteome</keyword>
<evidence type="ECO:0000313" key="2">
    <source>
        <dbReference type="Proteomes" id="UP001345219"/>
    </source>
</evidence>
<dbReference type="EMBL" id="JAXIOK010000015">
    <property type="protein sequence ID" value="KAK4753619.1"/>
    <property type="molecule type" value="Genomic_DNA"/>
</dbReference>
<dbReference type="PANTHER" id="PTHR48223">
    <property type="entry name" value="DEFECTIVE 2759, PUTATIVE ISOFORM 1-RELATED"/>
    <property type="match status" value="1"/>
</dbReference>
<reference evidence="1 2" key="1">
    <citation type="journal article" date="2023" name="Hortic Res">
        <title>Pangenome of water caltrop reveals structural variations and asymmetric subgenome divergence after allopolyploidization.</title>
        <authorList>
            <person name="Zhang X."/>
            <person name="Chen Y."/>
            <person name="Wang L."/>
            <person name="Yuan Y."/>
            <person name="Fang M."/>
            <person name="Shi L."/>
            <person name="Lu R."/>
            <person name="Comes H.P."/>
            <person name="Ma Y."/>
            <person name="Chen Y."/>
            <person name="Huang G."/>
            <person name="Zhou Y."/>
            <person name="Zheng Z."/>
            <person name="Qiu Y."/>
        </authorList>
    </citation>
    <scope>NUCLEOTIDE SEQUENCE [LARGE SCALE GENOMIC DNA]</scope>
    <source>
        <tissue evidence="1">Roots</tissue>
    </source>
</reference>
<gene>
    <name evidence="1" type="ORF">SAY87_001723</name>
</gene>
<accession>A0AAN7PTN3</accession>
<evidence type="ECO:0000313" key="1">
    <source>
        <dbReference type="EMBL" id="KAK4753619.1"/>
    </source>
</evidence>
<dbReference type="Proteomes" id="UP001345219">
    <property type="component" value="Chromosome 2"/>
</dbReference>